<organism evidence="2 3">
    <name type="scientific">[Clostridium] fimetarium</name>
    <dbReference type="NCBI Taxonomy" id="99656"/>
    <lineage>
        <taxon>Bacteria</taxon>
        <taxon>Bacillati</taxon>
        <taxon>Bacillota</taxon>
        <taxon>Clostridia</taxon>
        <taxon>Lachnospirales</taxon>
        <taxon>Lachnospiraceae</taxon>
    </lineage>
</organism>
<protein>
    <submittedName>
        <fullName evidence="2">Prepilin-type N-terminal cleavage/methylation domain-containing protein</fullName>
    </submittedName>
</protein>
<dbReference type="InterPro" id="IPR045584">
    <property type="entry name" value="Pilin-like"/>
</dbReference>
<accession>A0A1I0N0B8</accession>
<keyword evidence="1" id="KW-0472">Membrane</keyword>
<keyword evidence="1" id="KW-0812">Transmembrane</keyword>
<name>A0A1I0N0B8_9FIRM</name>
<gene>
    <name evidence="2" type="ORF">SAMN05421659_102291</name>
</gene>
<dbReference type="Pfam" id="PF07963">
    <property type="entry name" value="N_methyl"/>
    <property type="match status" value="1"/>
</dbReference>
<dbReference type="STRING" id="99656.SAMN05421659_102291"/>
<dbReference type="Proteomes" id="UP000199701">
    <property type="component" value="Unassembled WGS sequence"/>
</dbReference>
<reference evidence="2 3" key="1">
    <citation type="submission" date="2016-10" db="EMBL/GenBank/DDBJ databases">
        <authorList>
            <person name="de Groot N.N."/>
        </authorList>
    </citation>
    <scope>NUCLEOTIDE SEQUENCE [LARGE SCALE GENOMIC DNA]</scope>
    <source>
        <strain evidence="2 3">DSM 9179</strain>
    </source>
</reference>
<dbReference type="SUPFAM" id="SSF54523">
    <property type="entry name" value="Pili subunits"/>
    <property type="match status" value="1"/>
</dbReference>
<dbReference type="Gene3D" id="3.30.700.10">
    <property type="entry name" value="Glycoprotein, Type 4 Pilin"/>
    <property type="match status" value="1"/>
</dbReference>
<dbReference type="EMBL" id="FOJI01000002">
    <property type="protein sequence ID" value="SEV94472.1"/>
    <property type="molecule type" value="Genomic_DNA"/>
</dbReference>
<sequence>MMNESQKVNKNAGFSLVELIVVVTIIAIMVGGSFAGFAMLARGDSKKAVKNISSQITELRTNTLSVAGNWFAEIYKKDNTYRIDIKKKITLPDGKTTSEELVSSTAIGSKIVISYVDSVFTDKKDINDSNKLVISFMQGSGKVNQVKLVNSDLSETPLIGPISQSGNIIVSVKSSTSNSLTLWYLTGKLTTDY</sequence>
<keyword evidence="1" id="KW-1133">Transmembrane helix</keyword>
<evidence type="ECO:0000313" key="2">
    <source>
        <dbReference type="EMBL" id="SEV94472.1"/>
    </source>
</evidence>
<dbReference type="NCBIfam" id="TIGR02532">
    <property type="entry name" value="IV_pilin_GFxxxE"/>
    <property type="match status" value="1"/>
</dbReference>
<evidence type="ECO:0000313" key="3">
    <source>
        <dbReference type="Proteomes" id="UP000199701"/>
    </source>
</evidence>
<proteinExistence type="predicted"/>
<dbReference type="AlphaFoldDB" id="A0A1I0N0B8"/>
<dbReference type="InterPro" id="IPR012902">
    <property type="entry name" value="N_methyl_site"/>
</dbReference>
<evidence type="ECO:0000256" key="1">
    <source>
        <dbReference type="SAM" id="Phobius"/>
    </source>
</evidence>
<feature type="transmembrane region" description="Helical" evidence="1">
    <location>
        <begin position="20"/>
        <end position="41"/>
    </location>
</feature>
<keyword evidence="3" id="KW-1185">Reference proteome</keyword>